<comment type="similarity">
    <text evidence="1">Belongs to the CCDC39 family.</text>
</comment>
<accession>A0A8T2JN24</accession>
<dbReference type="InterPro" id="IPR033290">
    <property type="entry name" value="CCDC39"/>
</dbReference>
<feature type="coiled-coil region" evidence="5">
    <location>
        <begin position="248"/>
        <end position="401"/>
    </location>
</feature>
<dbReference type="AlphaFoldDB" id="A0A8T2JN24"/>
<protein>
    <recommendedName>
        <fullName evidence="2">Coiled-coil domain-containing protein 39</fullName>
    </recommendedName>
</protein>
<dbReference type="OrthoDB" id="10259720at2759"/>
<comment type="caution">
    <text evidence="6">The sequence shown here is derived from an EMBL/GenBank/DDBJ whole genome shotgun (WGS) entry which is preliminary data.</text>
</comment>
<evidence type="ECO:0000313" key="7">
    <source>
        <dbReference type="Proteomes" id="UP000812440"/>
    </source>
</evidence>
<evidence type="ECO:0000256" key="3">
    <source>
        <dbReference type="ARBA" id="ARBA00023054"/>
    </source>
</evidence>
<dbReference type="PANTHER" id="PTHR18962:SF0">
    <property type="entry name" value="COILED-COIL DOMAIN-CONTAINING PROTEIN 39"/>
    <property type="match status" value="1"/>
</dbReference>
<dbReference type="GO" id="GO:0060287">
    <property type="term" value="P:epithelial cilium movement involved in determination of left/right asymmetry"/>
    <property type="evidence" value="ECO:0007669"/>
    <property type="project" value="TreeGrafter"/>
</dbReference>
<reference evidence="6" key="1">
    <citation type="thesis" date="2020" institute="ProQuest LLC" country="789 East Eisenhower Parkway, Ann Arbor, MI, USA">
        <title>Comparative Genomics and Chromosome Evolution.</title>
        <authorList>
            <person name="Mudd A.B."/>
        </authorList>
    </citation>
    <scope>NUCLEOTIDE SEQUENCE</scope>
    <source>
        <strain evidence="6">Female2</strain>
        <tissue evidence="6">Blood</tissue>
    </source>
</reference>
<keyword evidence="3 5" id="KW-0175">Coiled coil</keyword>
<evidence type="ECO:0000313" key="6">
    <source>
        <dbReference type="EMBL" id="KAG8444011.1"/>
    </source>
</evidence>
<gene>
    <name evidence="6" type="ORF">GDO86_009267</name>
</gene>
<dbReference type="GO" id="GO:0060285">
    <property type="term" value="P:cilium-dependent cell motility"/>
    <property type="evidence" value="ECO:0007669"/>
    <property type="project" value="TreeGrafter"/>
</dbReference>
<comment type="function">
    <text evidence="4">Required for assembly of dynein regulatory complex (DRC) and inner dynein arm (IDA) complexes, which are responsible for ciliary beat regulation, thereby playing a central role in motility in cilia and flagella. Probably acts together with CCDC40 to form a molecular ruler that determines the 96 nanometer (nm) repeat length and arrangements of components in cilia and flagella. Not required for outer dynein arm complexes assembly.</text>
</comment>
<keyword evidence="7" id="KW-1185">Reference proteome</keyword>
<name>A0A8T2JN24_9PIPI</name>
<feature type="coiled-coil region" evidence="5">
    <location>
        <begin position="45"/>
        <end position="149"/>
    </location>
</feature>
<evidence type="ECO:0000256" key="4">
    <source>
        <dbReference type="ARBA" id="ARBA00045182"/>
    </source>
</evidence>
<proteinExistence type="inferred from homology"/>
<dbReference type="GO" id="GO:0036159">
    <property type="term" value="P:inner dynein arm assembly"/>
    <property type="evidence" value="ECO:0007669"/>
    <property type="project" value="InterPro"/>
</dbReference>
<dbReference type="GO" id="GO:0005930">
    <property type="term" value="C:axoneme"/>
    <property type="evidence" value="ECO:0007669"/>
    <property type="project" value="InterPro"/>
</dbReference>
<evidence type="ECO:0000256" key="1">
    <source>
        <dbReference type="ARBA" id="ARBA00005805"/>
    </source>
</evidence>
<dbReference type="Pfam" id="PF24161">
    <property type="entry name" value="CCDC39"/>
    <property type="match status" value="1"/>
</dbReference>
<sequence length="510" mass="60068">MSRAVLDELKWNDGVAIPMANSENTALEDKMQKKHKEKFNLSNQIKEYYDRIQAMSDHLRNVRQELTYTQSLCRARTNETESEEHFKTLSDREIGRLKQEIQRLENDLVSLREKKNSQENSIFKTTQKLENLKRQCNWNQQALEAWLEESARKDEDSVAIQKYAQKDDGKIKELFLQIEKCTFEAGHKRKLMDNELTETITAQIELDRAAEDFRKAHAERQQMITQWENTIDQMQKRDSEIDQCALSLAQVKQELREKENIIKEKNQFLMSEINNNMEFEKKISAAERQAAKLALEKQEQEVIRGRLQDELDSLKGIVDRTASDVESLRTEVTNLKKDIQDRQNRVLMAKDYNEGLSDKLKFVTNSALSLEEKALRMEEMFKEQEKTVKDLELQLKQLRDVHFKKSQELHECKTKEKNFISDISGGQVTIRNLNNQLQKLDLHALKQQRIIYNQDFQIQQLERRLSRLKGEVNTDEKHALEIKVSQLTKVFDERKAAMDILNTQHKKLQV</sequence>
<organism evidence="6 7">
    <name type="scientific">Hymenochirus boettgeri</name>
    <name type="common">Congo dwarf clawed frog</name>
    <dbReference type="NCBI Taxonomy" id="247094"/>
    <lineage>
        <taxon>Eukaryota</taxon>
        <taxon>Metazoa</taxon>
        <taxon>Chordata</taxon>
        <taxon>Craniata</taxon>
        <taxon>Vertebrata</taxon>
        <taxon>Euteleostomi</taxon>
        <taxon>Amphibia</taxon>
        <taxon>Batrachia</taxon>
        <taxon>Anura</taxon>
        <taxon>Pipoidea</taxon>
        <taxon>Pipidae</taxon>
        <taxon>Pipinae</taxon>
        <taxon>Hymenochirus</taxon>
    </lineage>
</organism>
<dbReference type="PANTHER" id="PTHR18962">
    <property type="entry name" value="COILED-COIL DOMAIN-CONTAINING PROTEIN 39"/>
    <property type="match status" value="1"/>
</dbReference>
<dbReference type="EMBL" id="JAACNH010000004">
    <property type="protein sequence ID" value="KAG8444011.1"/>
    <property type="molecule type" value="Genomic_DNA"/>
</dbReference>
<evidence type="ECO:0000256" key="2">
    <source>
        <dbReference type="ARBA" id="ARBA00016725"/>
    </source>
</evidence>
<dbReference type="GO" id="GO:0005576">
    <property type="term" value="C:extracellular region"/>
    <property type="evidence" value="ECO:0007669"/>
    <property type="project" value="GOC"/>
</dbReference>
<evidence type="ECO:0000256" key="5">
    <source>
        <dbReference type="SAM" id="Coils"/>
    </source>
</evidence>
<dbReference type="Proteomes" id="UP000812440">
    <property type="component" value="Chromosome 5"/>
</dbReference>